<dbReference type="Proteomes" id="UP000198677">
    <property type="component" value="Unassembled WGS sequence"/>
</dbReference>
<feature type="transmembrane region" description="Helical" evidence="3">
    <location>
        <begin position="87"/>
        <end position="107"/>
    </location>
</feature>
<dbReference type="PANTHER" id="PTHR43194">
    <property type="entry name" value="HYDROLASE ALPHA/BETA FOLD FAMILY"/>
    <property type="match status" value="1"/>
</dbReference>
<name>A0A1H7G1J0_9NOCA</name>
<reference evidence="6" key="1">
    <citation type="submission" date="2016-10" db="EMBL/GenBank/DDBJ databases">
        <authorList>
            <person name="Varghese N."/>
            <person name="Submissions S."/>
        </authorList>
    </citation>
    <scope>NUCLEOTIDE SEQUENCE [LARGE SCALE GENOMIC DNA]</scope>
    <source>
        <strain evidence="6">DSM 44675</strain>
    </source>
</reference>
<evidence type="ECO:0000259" key="4">
    <source>
        <dbReference type="Pfam" id="PF00561"/>
    </source>
</evidence>
<feature type="transmembrane region" description="Helical" evidence="3">
    <location>
        <begin position="20"/>
        <end position="47"/>
    </location>
</feature>
<dbReference type="InterPro" id="IPR029058">
    <property type="entry name" value="AB_hydrolase_fold"/>
</dbReference>
<dbReference type="PANTHER" id="PTHR43194:SF2">
    <property type="entry name" value="PEROXISOMAL MEMBRANE PROTEIN LPX1"/>
    <property type="match status" value="1"/>
</dbReference>
<proteinExistence type="inferred from homology"/>
<comment type="similarity">
    <text evidence="1">Belongs to the peptidase S33 family.</text>
</comment>
<keyword evidence="3" id="KW-1133">Transmembrane helix</keyword>
<dbReference type="PRINTS" id="PR00793">
    <property type="entry name" value="PROAMNOPTASE"/>
</dbReference>
<organism evidence="5 6">
    <name type="scientific">Rhodococcus maanshanensis</name>
    <dbReference type="NCBI Taxonomy" id="183556"/>
    <lineage>
        <taxon>Bacteria</taxon>
        <taxon>Bacillati</taxon>
        <taxon>Actinomycetota</taxon>
        <taxon>Actinomycetes</taxon>
        <taxon>Mycobacteriales</taxon>
        <taxon>Nocardiaceae</taxon>
        <taxon>Rhodococcus</taxon>
    </lineage>
</organism>
<dbReference type="RefSeq" id="WP_169922330.1">
    <property type="nucleotide sequence ID" value="NZ_FOAW01000001.1"/>
</dbReference>
<dbReference type="GO" id="GO:0004177">
    <property type="term" value="F:aminopeptidase activity"/>
    <property type="evidence" value="ECO:0007669"/>
    <property type="project" value="UniProtKB-EC"/>
</dbReference>
<dbReference type="InterPro" id="IPR050228">
    <property type="entry name" value="Carboxylesterase_BioH"/>
</dbReference>
<keyword evidence="3" id="KW-0472">Membrane</keyword>
<dbReference type="Pfam" id="PF00561">
    <property type="entry name" value="Abhydrolase_1"/>
    <property type="match status" value="1"/>
</dbReference>
<dbReference type="AlphaFoldDB" id="A0A1H7G1J0"/>
<dbReference type="EMBL" id="FOAW01000001">
    <property type="protein sequence ID" value="SEK30320.1"/>
    <property type="molecule type" value="Genomic_DNA"/>
</dbReference>
<dbReference type="Gene3D" id="3.40.50.1820">
    <property type="entry name" value="alpha/beta hydrolase"/>
    <property type="match status" value="1"/>
</dbReference>
<dbReference type="GO" id="GO:0006508">
    <property type="term" value="P:proteolysis"/>
    <property type="evidence" value="ECO:0007669"/>
    <property type="project" value="InterPro"/>
</dbReference>
<evidence type="ECO:0000256" key="2">
    <source>
        <dbReference type="ARBA" id="ARBA00022801"/>
    </source>
</evidence>
<feature type="transmembrane region" description="Helical" evidence="3">
    <location>
        <begin position="53"/>
        <end position="75"/>
    </location>
</feature>
<evidence type="ECO:0000256" key="1">
    <source>
        <dbReference type="ARBA" id="ARBA00010088"/>
    </source>
</evidence>
<sequence>MTVEPRESAPPTKVRSRWRIALGVAIIAVGVVVAVIVGAVAVGLVALVVDTPALFLGAGLVVVVALCFLMSWWGFRLTGARRTKVGAAVLSAAVGVAIAAVAASTILSPFPAQPDAAAPSAVRYWDLPTGSRIVYVHAPAAELPTPKPPVIFVHGGPGTPGEGIPVGGDELAAKGFDVYAYDQVGAGRSTRFDDVTEYTVQRQVDDLDAIRRELGAEQLILVGRSWGGSLTAQYIAAHPDRVAKAVFVAPGAIWPTAFPDGVGEPWREMDPARQARYDELMGNPRILTQSLLMGVNPDAAHAFVPDAEADAWMHEVALTGRDGASCSREVTTPPHNNLQGFYVNQMTTADFDSIPDPRPALTQAQVPVLVMAAQCDFLHWPVSREYRDTFPNSTLVDVQGAGHGVSTDQPEVYTGLLETFLSDQPLPLPAYTSMDPPPGRWTS</sequence>
<keyword evidence="3" id="KW-0812">Transmembrane</keyword>
<gene>
    <name evidence="5" type="ORF">SAMN05444583_101305</name>
</gene>
<feature type="domain" description="AB hydrolase-1" evidence="4">
    <location>
        <begin position="148"/>
        <end position="405"/>
    </location>
</feature>
<evidence type="ECO:0000313" key="6">
    <source>
        <dbReference type="Proteomes" id="UP000198677"/>
    </source>
</evidence>
<dbReference type="SUPFAM" id="SSF53474">
    <property type="entry name" value="alpha/beta-Hydrolases"/>
    <property type="match status" value="1"/>
</dbReference>
<dbReference type="InterPro" id="IPR000073">
    <property type="entry name" value="AB_hydrolase_1"/>
</dbReference>
<keyword evidence="2" id="KW-0378">Hydrolase</keyword>
<dbReference type="InterPro" id="IPR002410">
    <property type="entry name" value="Peptidase_S33"/>
</dbReference>
<protein>
    <submittedName>
        <fullName evidence="5">Proline iminopeptidase</fullName>
    </submittedName>
</protein>
<keyword evidence="6" id="KW-1185">Reference proteome</keyword>
<accession>A0A1H7G1J0</accession>
<evidence type="ECO:0000313" key="5">
    <source>
        <dbReference type="EMBL" id="SEK30320.1"/>
    </source>
</evidence>
<dbReference type="PRINTS" id="PR00111">
    <property type="entry name" value="ABHYDROLASE"/>
</dbReference>
<evidence type="ECO:0000256" key="3">
    <source>
        <dbReference type="SAM" id="Phobius"/>
    </source>
</evidence>